<comment type="caution">
    <text evidence="1">The sequence shown here is derived from an EMBL/GenBank/DDBJ whole genome shotgun (WGS) entry which is preliminary data.</text>
</comment>
<keyword evidence="2" id="KW-1185">Reference proteome</keyword>
<sequence>MALYFREFDRNRFEFNRKAAYWLLPGIPYAPYQTTFFNKIIVSVSNVSEVPGSPLQRFAKVKAEILVPPKQPPALTFAKRCKDYVARPAAPRHT</sequence>
<accession>A0AAV5AAM1</accession>
<dbReference type="AlphaFoldDB" id="A0AAV5AAM1"/>
<evidence type="ECO:0000313" key="1">
    <source>
        <dbReference type="EMBL" id="GJJ10238.1"/>
    </source>
</evidence>
<name>A0AAV5AAM1_9AGAM</name>
<organism evidence="1 2">
    <name type="scientific">Clathrus columnatus</name>
    <dbReference type="NCBI Taxonomy" id="1419009"/>
    <lineage>
        <taxon>Eukaryota</taxon>
        <taxon>Fungi</taxon>
        <taxon>Dikarya</taxon>
        <taxon>Basidiomycota</taxon>
        <taxon>Agaricomycotina</taxon>
        <taxon>Agaricomycetes</taxon>
        <taxon>Phallomycetidae</taxon>
        <taxon>Phallales</taxon>
        <taxon>Clathraceae</taxon>
        <taxon>Clathrus</taxon>
    </lineage>
</organism>
<protein>
    <submittedName>
        <fullName evidence="1">Uncharacterized protein</fullName>
    </submittedName>
</protein>
<evidence type="ECO:0000313" key="2">
    <source>
        <dbReference type="Proteomes" id="UP001050691"/>
    </source>
</evidence>
<gene>
    <name evidence="1" type="ORF">Clacol_004464</name>
</gene>
<proteinExistence type="predicted"/>
<reference evidence="1" key="1">
    <citation type="submission" date="2021-10" db="EMBL/GenBank/DDBJ databases">
        <title>De novo Genome Assembly of Clathrus columnatus (Basidiomycota, Fungi) Using Illumina and Nanopore Sequence Data.</title>
        <authorList>
            <person name="Ogiso-Tanaka E."/>
            <person name="Itagaki H."/>
            <person name="Hosoya T."/>
            <person name="Hosaka K."/>
        </authorList>
    </citation>
    <scope>NUCLEOTIDE SEQUENCE</scope>
    <source>
        <strain evidence="1">MO-923</strain>
    </source>
</reference>
<dbReference type="Proteomes" id="UP001050691">
    <property type="component" value="Unassembled WGS sequence"/>
</dbReference>
<dbReference type="EMBL" id="BPWL01000005">
    <property type="protein sequence ID" value="GJJ10238.1"/>
    <property type="molecule type" value="Genomic_DNA"/>
</dbReference>